<sequence>MTPISAALPESPGRTRCANTIPRLQIPPPEARVESRVPKAEPRLSTPYRNQNPHGEKVRQGQADGRPPSPKRQLIKPGPLGDRALPGASPASRPKAEPRLSTPHRKQNPHGERVRQGQADGRPPSPKRQLIKPGPLGDRALPGASPASRSRMRGTVPGHRTPHRLATHSNFSFQRFSFQLFPPPSLPSPSSLLNSSPRSDPQKNPLPNAGPGLYFPTF</sequence>
<feature type="compositionally biased region" description="Basic and acidic residues" evidence="1">
    <location>
        <begin position="31"/>
        <end position="42"/>
    </location>
</feature>
<feature type="compositionally biased region" description="Low complexity" evidence="1">
    <location>
        <begin position="188"/>
        <end position="199"/>
    </location>
</feature>
<evidence type="ECO:0000256" key="1">
    <source>
        <dbReference type="SAM" id="MobiDB-lite"/>
    </source>
</evidence>
<feature type="region of interest" description="Disordered" evidence="1">
    <location>
        <begin position="179"/>
        <end position="218"/>
    </location>
</feature>
<dbReference type="EMBL" id="MLJW01000002">
    <property type="protein sequence ID" value="OIR18592.1"/>
    <property type="molecule type" value="Genomic_DNA"/>
</dbReference>
<reference evidence="2" key="1">
    <citation type="submission" date="2016-10" db="EMBL/GenBank/DDBJ databases">
        <title>Sequence of Gallionella enrichment culture.</title>
        <authorList>
            <person name="Poehlein A."/>
            <person name="Muehling M."/>
            <person name="Daniel R."/>
        </authorList>
    </citation>
    <scope>NUCLEOTIDE SEQUENCE</scope>
</reference>
<organism evidence="2">
    <name type="scientific">mine drainage metagenome</name>
    <dbReference type="NCBI Taxonomy" id="410659"/>
    <lineage>
        <taxon>unclassified sequences</taxon>
        <taxon>metagenomes</taxon>
        <taxon>ecological metagenomes</taxon>
    </lineage>
</organism>
<evidence type="ECO:0000313" key="2">
    <source>
        <dbReference type="EMBL" id="OIR18592.1"/>
    </source>
</evidence>
<comment type="caution">
    <text evidence="2">The sequence shown here is derived from an EMBL/GenBank/DDBJ whole genome shotgun (WGS) entry which is preliminary data.</text>
</comment>
<name>A0A1J5TQR0_9ZZZZ</name>
<dbReference type="AlphaFoldDB" id="A0A1J5TQR0"/>
<feature type="region of interest" description="Disordered" evidence="1">
    <location>
        <begin position="1"/>
        <end position="164"/>
    </location>
</feature>
<gene>
    <name evidence="2" type="ORF">GALL_09290</name>
</gene>
<accession>A0A1J5TQR0</accession>
<proteinExistence type="predicted"/>
<protein>
    <submittedName>
        <fullName evidence="2">Uncharacterized protein</fullName>
    </submittedName>
</protein>